<organism evidence="1 2">
    <name type="scientific">Adhaeribacter radiodurans</name>
    <dbReference type="NCBI Taxonomy" id="2745197"/>
    <lineage>
        <taxon>Bacteria</taxon>
        <taxon>Pseudomonadati</taxon>
        <taxon>Bacteroidota</taxon>
        <taxon>Cytophagia</taxon>
        <taxon>Cytophagales</taxon>
        <taxon>Hymenobacteraceae</taxon>
        <taxon>Adhaeribacter</taxon>
    </lineage>
</organism>
<dbReference type="KEGG" id="add:HUW48_23745"/>
<gene>
    <name evidence="1" type="ORF">HUW48_23745</name>
</gene>
<dbReference type="EMBL" id="CP055153">
    <property type="protein sequence ID" value="QMU30855.1"/>
    <property type="molecule type" value="Genomic_DNA"/>
</dbReference>
<proteinExistence type="predicted"/>
<evidence type="ECO:0000313" key="2">
    <source>
        <dbReference type="Proteomes" id="UP000514509"/>
    </source>
</evidence>
<evidence type="ECO:0000313" key="1">
    <source>
        <dbReference type="EMBL" id="QMU30855.1"/>
    </source>
</evidence>
<keyword evidence="2" id="KW-1185">Reference proteome</keyword>
<dbReference type="RefSeq" id="WP_182413297.1">
    <property type="nucleotide sequence ID" value="NZ_CP055153.1"/>
</dbReference>
<protein>
    <submittedName>
        <fullName evidence="1">Uncharacterized protein</fullName>
    </submittedName>
</protein>
<sequence length="46" mass="5160">MPRGRRASFGSFGRSKLPFLDSVCGILLRRTGTLEGAQQTNWCRCE</sequence>
<name>A0A7L7LEA1_9BACT</name>
<dbReference type="AlphaFoldDB" id="A0A7L7LEA1"/>
<accession>A0A7L7LEA1</accession>
<reference evidence="1 2" key="1">
    <citation type="submission" date="2020-06" db="EMBL/GenBank/DDBJ databases">
        <authorList>
            <person name="Hwang Y.J."/>
        </authorList>
    </citation>
    <scope>NUCLEOTIDE SEQUENCE [LARGE SCALE GENOMIC DNA]</scope>
    <source>
        <strain evidence="1 2">KUDC8001</strain>
    </source>
</reference>
<dbReference type="Proteomes" id="UP000514509">
    <property type="component" value="Chromosome"/>
</dbReference>
<reference evidence="1 2" key="2">
    <citation type="submission" date="2020-08" db="EMBL/GenBank/DDBJ databases">
        <title>Adhaeribacter dokdonensis sp. nov., isolated from the rhizosphere of Elymus tsukushiensis, a plant native to the Dokdo Islands, Republic of Korea.</title>
        <authorList>
            <person name="Ghim S.Y."/>
        </authorList>
    </citation>
    <scope>NUCLEOTIDE SEQUENCE [LARGE SCALE GENOMIC DNA]</scope>
    <source>
        <strain evidence="1 2">KUDC8001</strain>
    </source>
</reference>